<dbReference type="PROSITE" id="PS50850">
    <property type="entry name" value="MFS"/>
    <property type="match status" value="1"/>
</dbReference>
<keyword evidence="3 6" id="KW-0812">Transmembrane</keyword>
<dbReference type="RefSeq" id="WP_246544820.1">
    <property type="nucleotide sequence ID" value="NZ_BSFJ01000002.1"/>
</dbReference>
<proteinExistence type="predicted"/>
<evidence type="ECO:0000313" key="9">
    <source>
        <dbReference type="Proteomes" id="UP001143370"/>
    </source>
</evidence>
<organism evidence="8 9">
    <name type="scientific">Ancylobacter dichloromethanicus</name>
    <dbReference type="NCBI Taxonomy" id="518825"/>
    <lineage>
        <taxon>Bacteria</taxon>
        <taxon>Pseudomonadati</taxon>
        <taxon>Pseudomonadota</taxon>
        <taxon>Alphaproteobacteria</taxon>
        <taxon>Hyphomicrobiales</taxon>
        <taxon>Xanthobacteraceae</taxon>
        <taxon>Ancylobacter</taxon>
    </lineage>
</organism>
<keyword evidence="4 6" id="KW-1133">Transmembrane helix</keyword>
<gene>
    <name evidence="8" type="ORF">GCM10017643_04050</name>
</gene>
<evidence type="ECO:0000256" key="1">
    <source>
        <dbReference type="ARBA" id="ARBA00004141"/>
    </source>
</evidence>
<reference evidence="8" key="2">
    <citation type="submission" date="2023-01" db="EMBL/GenBank/DDBJ databases">
        <authorList>
            <person name="Sun Q."/>
            <person name="Evtushenko L."/>
        </authorList>
    </citation>
    <scope>NUCLEOTIDE SEQUENCE</scope>
    <source>
        <strain evidence="8">VKM B-2484</strain>
    </source>
</reference>
<dbReference type="SUPFAM" id="SSF103473">
    <property type="entry name" value="MFS general substrate transporter"/>
    <property type="match status" value="1"/>
</dbReference>
<comment type="caution">
    <text evidence="8">The sequence shown here is derived from an EMBL/GenBank/DDBJ whole genome shotgun (WGS) entry which is preliminary data.</text>
</comment>
<dbReference type="Pfam" id="PF07690">
    <property type="entry name" value="MFS_1"/>
    <property type="match status" value="1"/>
</dbReference>
<dbReference type="InterPro" id="IPR020846">
    <property type="entry name" value="MFS_dom"/>
</dbReference>
<reference evidence="8" key="1">
    <citation type="journal article" date="2014" name="Int. J. Syst. Evol. Microbiol.">
        <title>Complete genome sequence of Corynebacterium casei LMG S-19264T (=DSM 44701T), isolated from a smear-ripened cheese.</title>
        <authorList>
            <consortium name="US DOE Joint Genome Institute (JGI-PGF)"/>
            <person name="Walter F."/>
            <person name="Albersmeier A."/>
            <person name="Kalinowski J."/>
            <person name="Ruckert C."/>
        </authorList>
    </citation>
    <scope>NUCLEOTIDE SEQUENCE</scope>
    <source>
        <strain evidence="8">VKM B-2484</strain>
    </source>
</reference>
<dbReference type="InterPro" id="IPR036259">
    <property type="entry name" value="MFS_trans_sf"/>
</dbReference>
<feature type="domain" description="Major facilitator superfamily (MFS) profile" evidence="7">
    <location>
        <begin position="1"/>
        <end position="394"/>
    </location>
</feature>
<sequence length="407" mass="42058">MMISLLLAMFTITVGYGFLLPILPLAIQRIAGTTDPTVLSRHTGILTGTYTLALFLFAPLWGRLADRHGSRPVLLAGLMGFSLTLALFALADGLPLLYLGRFLNGLFAASIVPAAYALVGDYARTKEWRARRFALLNIAGAIGFLVGPMLGSFTVVVARELLPGSGEAAISLSPYLTTSGFSLLVALAVWFFVPDAMERGVNQEGVASGPEGRAALPRLLVISFVTAAAVGAFEVGLSLRGMQVLDMSTYQIGLMFSVCSLVMLVAQTIVFSPLVKPETTRWFLTPALVVLAVSVAAVPFAAATVPTAIVVAAIAASAGILSPIATYWISLSAGERQGAELGRQTAAASLGQAAGSAAGGLLFGVSFVPNAPFTLTALVVLGGVVASLGIPGLLARVNSPAALETAH</sequence>
<evidence type="ECO:0000313" key="8">
    <source>
        <dbReference type="EMBL" id="GLK70290.1"/>
    </source>
</evidence>
<evidence type="ECO:0000256" key="5">
    <source>
        <dbReference type="ARBA" id="ARBA00023136"/>
    </source>
</evidence>
<keyword evidence="2" id="KW-0813">Transport</keyword>
<feature type="transmembrane region" description="Helical" evidence="6">
    <location>
        <begin position="375"/>
        <end position="395"/>
    </location>
</feature>
<feature type="transmembrane region" description="Helical" evidence="6">
    <location>
        <begin position="103"/>
        <end position="123"/>
    </location>
</feature>
<protein>
    <submittedName>
        <fullName evidence="8">Tetracycline resistance MFS efflux pump</fullName>
    </submittedName>
</protein>
<evidence type="ECO:0000259" key="7">
    <source>
        <dbReference type="PROSITE" id="PS50850"/>
    </source>
</evidence>
<evidence type="ECO:0000256" key="3">
    <source>
        <dbReference type="ARBA" id="ARBA00022692"/>
    </source>
</evidence>
<feature type="transmembrane region" description="Helical" evidence="6">
    <location>
        <begin position="282"/>
        <end position="302"/>
    </location>
</feature>
<dbReference type="InterPro" id="IPR011701">
    <property type="entry name" value="MFS"/>
</dbReference>
<feature type="transmembrane region" description="Helical" evidence="6">
    <location>
        <begin position="308"/>
        <end position="329"/>
    </location>
</feature>
<dbReference type="InterPro" id="IPR001958">
    <property type="entry name" value="Tet-R_TetA/multi-R_MdtG-like"/>
</dbReference>
<dbReference type="PANTHER" id="PTHR23504">
    <property type="entry name" value="MAJOR FACILITATOR SUPERFAMILY DOMAIN-CONTAINING PROTEIN 10"/>
    <property type="match status" value="1"/>
</dbReference>
<feature type="transmembrane region" description="Helical" evidence="6">
    <location>
        <begin position="135"/>
        <end position="155"/>
    </location>
</feature>
<name>A0A9W6J3P8_9HYPH</name>
<feature type="transmembrane region" description="Helical" evidence="6">
    <location>
        <begin position="73"/>
        <end position="91"/>
    </location>
</feature>
<evidence type="ECO:0000256" key="2">
    <source>
        <dbReference type="ARBA" id="ARBA00022448"/>
    </source>
</evidence>
<dbReference type="AlphaFoldDB" id="A0A9W6J3P8"/>
<dbReference type="PRINTS" id="PR01035">
    <property type="entry name" value="TCRTETA"/>
</dbReference>
<dbReference type="Proteomes" id="UP001143370">
    <property type="component" value="Unassembled WGS sequence"/>
</dbReference>
<dbReference type="GO" id="GO:0016020">
    <property type="term" value="C:membrane"/>
    <property type="evidence" value="ECO:0007669"/>
    <property type="project" value="UniProtKB-SubCell"/>
</dbReference>
<keyword evidence="9" id="KW-1185">Reference proteome</keyword>
<keyword evidence="5 6" id="KW-0472">Membrane</keyword>
<feature type="transmembrane region" description="Helical" evidence="6">
    <location>
        <begin position="253"/>
        <end position="275"/>
    </location>
</feature>
<comment type="subcellular location">
    <subcellularLocation>
        <location evidence="1">Membrane</location>
        <topology evidence="1">Multi-pass membrane protein</topology>
    </subcellularLocation>
</comment>
<accession>A0A9W6J3P8</accession>
<evidence type="ECO:0000256" key="4">
    <source>
        <dbReference type="ARBA" id="ARBA00022989"/>
    </source>
</evidence>
<dbReference type="Gene3D" id="1.20.1250.20">
    <property type="entry name" value="MFS general substrate transporter like domains"/>
    <property type="match status" value="1"/>
</dbReference>
<feature type="transmembrane region" description="Helical" evidence="6">
    <location>
        <begin position="175"/>
        <end position="193"/>
    </location>
</feature>
<feature type="transmembrane region" description="Helical" evidence="6">
    <location>
        <begin position="43"/>
        <end position="61"/>
    </location>
</feature>
<feature type="transmembrane region" description="Helical" evidence="6">
    <location>
        <begin position="350"/>
        <end position="369"/>
    </location>
</feature>
<evidence type="ECO:0000256" key="6">
    <source>
        <dbReference type="SAM" id="Phobius"/>
    </source>
</evidence>
<feature type="transmembrane region" description="Helical" evidence="6">
    <location>
        <begin position="214"/>
        <end position="233"/>
    </location>
</feature>
<dbReference type="GO" id="GO:0022857">
    <property type="term" value="F:transmembrane transporter activity"/>
    <property type="evidence" value="ECO:0007669"/>
    <property type="project" value="InterPro"/>
</dbReference>
<dbReference type="EMBL" id="BSFJ01000002">
    <property type="protein sequence ID" value="GLK70290.1"/>
    <property type="molecule type" value="Genomic_DNA"/>
</dbReference>
<dbReference type="PANTHER" id="PTHR23504:SF15">
    <property type="entry name" value="MAJOR FACILITATOR SUPERFAMILY (MFS) PROFILE DOMAIN-CONTAINING PROTEIN"/>
    <property type="match status" value="1"/>
</dbReference>